<dbReference type="Proteomes" id="UP000287651">
    <property type="component" value="Unassembled WGS sequence"/>
</dbReference>
<sequence length="138" mass="14745">MRIILGISQVQRGKIVLFSKGKLSSPLLPSYSDYRRRHHASDGATCRWSPPYPRAAPFAAGAATPRVTAPAGIVPVVPLQVLPTPAGASHAHGRPRLLATALATGGLAMAGHPWRWPGLGRPPLLATFPTKMQQEYVE</sequence>
<evidence type="ECO:0000313" key="2">
    <source>
        <dbReference type="Proteomes" id="UP000287651"/>
    </source>
</evidence>
<proteinExistence type="predicted"/>
<dbReference type="AlphaFoldDB" id="A0A426Y6I4"/>
<name>A0A426Y6I4_ENSVE</name>
<gene>
    <name evidence="1" type="ORF">B296_00029774</name>
</gene>
<protein>
    <submittedName>
        <fullName evidence="1">Uncharacterized protein</fullName>
    </submittedName>
</protein>
<comment type="caution">
    <text evidence="1">The sequence shown here is derived from an EMBL/GenBank/DDBJ whole genome shotgun (WGS) entry which is preliminary data.</text>
</comment>
<organism evidence="1 2">
    <name type="scientific">Ensete ventricosum</name>
    <name type="common">Abyssinian banana</name>
    <name type="synonym">Musa ensete</name>
    <dbReference type="NCBI Taxonomy" id="4639"/>
    <lineage>
        <taxon>Eukaryota</taxon>
        <taxon>Viridiplantae</taxon>
        <taxon>Streptophyta</taxon>
        <taxon>Embryophyta</taxon>
        <taxon>Tracheophyta</taxon>
        <taxon>Spermatophyta</taxon>
        <taxon>Magnoliopsida</taxon>
        <taxon>Liliopsida</taxon>
        <taxon>Zingiberales</taxon>
        <taxon>Musaceae</taxon>
        <taxon>Ensete</taxon>
    </lineage>
</organism>
<dbReference type="EMBL" id="AMZH03014599">
    <property type="protein sequence ID" value="RRT47359.1"/>
    <property type="molecule type" value="Genomic_DNA"/>
</dbReference>
<reference evidence="1 2" key="1">
    <citation type="journal article" date="2014" name="Agronomy (Basel)">
        <title>A Draft Genome Sequence for Ensete ventricosum, the Drought-Tolerant Tree Against Hunger.</title>
        <authorList>
            <person name="Harrison J."/>
            <person name="Moore K.A."/>
            <person name="Paszkiewicz K."/>
            <person name="Jones T."/>
            <person name="Grant M."/>
            <person name="Ambacheew D."/>
            <person name="Muzemil S."/>
            <person name="Studholme D.J."/>
        </authorList>
    </citation>
    <scope>NUCLEOTIDE SEQUENCE [LARGE SCALE GENOMIC DNA]</scope>
</reference>
<evidence type="ECO:0000313" key="1">
    <source>
        <dbReference type="EMBL" id="RRT47359.1"/>
    </source>
</evidence>
<accession>A0A426Y6I4</accession>